<dbReference type="PIRSF" id="PIRSF005514">
    <property type="entry name" value="ATPase_F0_D_mt"/>
    <property type="match status" value="1"/>
</dbReference>
<evidence type="ECO:0000256" key="4">
    <source>
        <dbReference type="ARBA" id="ARBA00022448"/>
    </source>
</evidence>
<comment type="similarity">
    <text evidence="2 11">Belongs to the ATPase d subunit family.</text>
</comment>
<evidence type="ECO:0000313" key="13">
    <source>
        <dbReference type="Proteomes" id="UP001211065"/>
    </source>
</evidence>
<comment type="subcellular location">
    <subcellularLocation>
        <location evidence="1 11">Mitochondrion inner membrane</location>
    </subcellularLocation>
</comment>
<keyword evidence="6 11" id="KW-0375">Hydrogen ion transport</keyword>
<comment type="function">
    <text evidence="11">Mitochondrial membrane ATP synthase (F(1)F(0) ATP synthase or Complex V) produces ATP from ADP in the presence of a proton gradient across the membrane which is generated by electron transport complexes of the respiratory chain. F-type ATPases consist of two structural domains, F(1) - containing the extramembraneous catalytic core, and F(0) - containing the membrane proton channel, linked together by a central stalk and a peripheral stalk. During catalysis, ATP synthesis in the catalytic domain of F(1) is coupled via a rotary mechanism of the central stalk subunits to proton translocation.</text>
</comment>
<dbReference type="Gene3D" id="6.10.280.70">
    <property type="match status" value="1"/>
</dbReference>
<evidence type="ECO:0000313" key="12">
    <source>
        <dbReference type="EMBL" id="KAJ3201715.1"/>
    </source>
</evidence>
<evidence type="ECO:0000256" key="10">
    <source>
        <dbReference type="ARBA" id="ARBA00023136"/>
    </source>
</evidence>
<organism evidence="12 13">
    <name type="scientific">Clydaea vesicula</name>
    <dbReference type="NCBI Taxonomy" id="447962"/>
    <lineage>
        <taxon>Eukaryota</taxon>
        <taxon>Fungi</taxon>
        <taxon>Fungi incertae sedis</taxon>
        <taxon>Chytridiomycota</taxon>
        <taxon>Chytridiomycota incertae sedis</taxon>
        <taxon>Chytridiomycetes</taxon>
        <taxon>Lobulomycetales</taxon>
        <taxon>Lobulomycetaceae</taxon>
        <taxon>Clydaea</taxon>
    </lineage>
</organism>
<comment type="caution">
    <text evidence="12">The sequence shown here is derived from an EMBL/GenBank/DDBJ whole genome shotgun (WGS) entry which is preliminary data.</text>
</comment>
<dbReference type="GO" id="GO:0015986">
    <property type="term" value="P:proton motive force-driven ATP synthesis"/>
    <property type="evidence" value="ECO:0007669"/>
    <property type="project" value="UniProtKB-UniRule"/>
</dbReference>
<evidence type="ECO:0000256" key="6">
    <source>
        <dbReference type="ARBA" id="ARBA00022781"/>
    </source>
</evidence>
<evidence type="ECO:0000256" key="5">
    <source>
        <dbReference type="ARBA" id="ARBA00022547"/>
    </source>
</evidence>
<protein>
    <recommendedName>
        <fullName evidence="3 11">ATP synthase subunit d, mitochondrial</fullName>
    </recommendedName>
</protein>
<dbReference type="InterPro" id="IPR036228">
    <property type="entry name" value="ATP_synth_F0_dsu_sf_mt"/>
</dbReference>
<keyword evidence="7 11" id="KW-0999">Mitochondrion inner membrane</keyword>
<dbReference type="InterPro" id="IPR008689">
    <property type="entry name" value="ATP_synth_F0_dsu_mt"/>
</dbReference>
<sequence>MSSVKSIASKIDWPALSQKLKPDTLAAVSNFRRRHMELAKQLQDLKEQNRPIDFSFYKNTLKNKTVVENAEKAFAAFKPSTFDLSKQNDIIRDQEAKAIEAAKKTELKVKKELGELDELLQNIKTARPVDELTVEDVTKILPEIDENTAKLAKRGQWTVPGYYEKFGEFKIGF</sequence>
<reference evidence="12" key="1">
    <citation type="submission" date="2020-05" db="EMBL/GenBank/DDBJ databases">
        <title>Phylogenomic resolution of chytrid fungi.</title>
        <authorList>
            <person name="Stajich J.E."/>
            <person name="Amses K."/>
            <person name="Simmons R."/>
            <person name="Seto K."/>
            <person name="Myers J."/>
            <person name="Bonds A."/>
            <person name="Quandt C.A."/>
            <person name="Barry K."/>
            <person name="Liu P."/>
            <person name="Grigoriev I."/>
            <person name="Longcore J.E."/>
            <person name="James T.Y."/>
        </authorList>
    </citation>
    <scope>NUCLEOTIDE SEQUENCE</scope>
    <source>
        <strain evidence="12">JEL0476</strain>
    </source>
</reference>
<keyword evidence="8 11" id="KW-0406">Ion transport</keyword>
<dbReference type="GO" id="GO:0005743">
    <property type="term" value="C:mitochondrial inner membrane"/>
    <property type="evidence" value="ECO:0007669"/>
    <property type="project" value="UniProtKB-SubCell"/>
</dbReference>
<keyword evidence="5" id="KW-0138">CF(0)</keyword>
<dbReference type="AlphaFoldDB" id="A0AAD5XRR5"/>
<keyword evidence="13" id="KW-1185">Reference proteome</keyword>
<evidence type="ECO:0000256" key="7">
    <source>
        <dbReference type="ARBA" id="ARBA00022792"/>
    </source>
</evidence>
<evidence type="ECO:0000256" key="3">
    <source>
        <dbReference type="ARBA" id="ARBA00021688"/>
    </source>
</evidence>
<name>A0AAD5XRR5_9FUNG</name>
<dbReference type="SUPFAM" id="SSF161065">
    <property type="entry name" value="ATP synthase D chain-like"/>
    <property type="match status" value="1"/>
</dbReference>
<dbReference type="EMBL" id="JADGJW010001683">
    <property type="protein sequence ID" value="KAJ3201715.1"/>
    <property type="molecule type" value="Genomic_DNA"/>
</dbReference>
<dbReference type="Proteomes" id="UP001211065">
    <property type="component" value="Unassembled WGS sequence"/>
</dbReference>
<evidence type="ECO:0000256" key="11">
    <source>
        <dbReference type="PIRNR" id="PIRNR005514"/>
    </source>
</evidence>
<keyword evidence="9 11" id="KW-0496">Mitochondrion</keyword>
<evidence type="ECO:0000256" key="2">
    <source>
        <dbReference type="ARBA" id="ARBA00006842"/>
    </source>
</evidence>
<evidence type="ECO:0000256" key="1">
    <source>
        <dbReference type="ARBA" id="ARBA00004273"/>
    </source>
</evidence>
<dbReference type="Pfam" id="PF05873">
    <property type="entry name" value="Mt_ATP-synt_D"/>
    <property type="match status" value="1"/>
</dbReference>
<keyword evidence="4 11" id="KW-0813">Transport</keyword>
<proteinExistence type="inferred from homology"/>
<dbReference type="PANTHER" id="PTHR12700">
    <property type="entry name" value="ATP SYNTHASE SUBUNIT D, MITOCHONDRIAL"/>
    <property type="match status" value="1"/>
</dbReference>
<dbReference type="GO" id="GO:0045259">
    <property type="term" value="C:proton-transporting ATP synthase complex"/>
    <property type="evidence" value="ECO:0007669"/>
    <property type="project" value="UniProtKB-KW"/>
</dbReference>
<evidence type="ECO:0000256" key="9">
    <source>
        <dbReference type="ARBA" id="ARBA00023128"/>
    </source>
</evidence>
<evidence type="ECO:0000256" key="8">
    <source>
        <dbReference type="ARBA" id="ARBA00023065"/>
    </source>
</evidence>
<gene>
    <name evidence="12" type="primary">ATP7</name>
    <name evidence="12" type="ORF">HK099_002122</name>
</gene>
<dbReference type="GO" id="GO:0015078">
    <property type="term" value="F:proton transmembrane transporter activity"/>
    <property type="evidence" value="ECO:0007669"/>
    <property type="project" value="InterPro"/>
</dbReference>
<accession>A0AAD5XRR5</accession>
<keyword evidence="10 11" id="KW-0472">Membrane</keyword>